<dbReference type="EMBL" id="NXII01000004">
    <property type="protein sequence ID" value="RXI42207.1"/>
    <property type="molecule type" value="Genomic_DNA"/>
</dbReference>
<accession>A0A6M8NF22</accession>
<comment type="caution">
    <text evidence="1">The sequence shown here is derived from an EMBL/GenBank/DDBJ whole genome shotgun (WGS) entry which is preliminary data.</text>
</comment>
<evidence type="ECO:0000313" key="2">
    <source>
        <dbReference type="Proteomes" id="UP000290378"/>
    </source>
</evidence>
<dbReference type="RefSeq" id="WP_129012982.1">
    <property type="nucleotide sequence ID" value="NZ_CBCSEI010000004.1"/>
</dbReference>
<dbReference type="AlphaFoldDB" id="A0A6M8NF22"/>
<sequence>MIDKLYNLKKNQTDQKLMQKALLESKIDQIDVEIIFTKNKIDTSTVEKFGAISDFMILTIHKNTMKAHIEKLKKEKASLINNLESLISEIVDLQKESEQFKYILEEQKKENLRKILLAEEEASNEYVQSKYIKRDRMTF</sequence>
<keyword evidence="2" id="KW-1185">Reference proteome</keyword>
<gene>
    <name evidence="1" type="ORF">CP963_03955</name>
</gene>
<evidence type="ECO:0000313" key="1">
    <source>
        <dbReference type="EMBL" id="RXI42207.1"/>
    </source>
</evidence>
<reference evidence="1 2" key="1">
    <citation type="submission" date="2017-09" db="EMBL/GenBank/DDBJ databases">
        <title>Genomics of the genus Arcobacter.</title>
        <authorList>
            <person name="Perez-Cataluna A."/>
            <person name="Figueras M.J."/>
            <person name="Salas-Masso N."/>
        </authorList>
    </citation>
    <scope>NUCLEOTIDE SEQUENCE [LARGE SCALE GENOMIC DNA]</scope>
    <source>
        <strain evidence="1 2">CECT 7834</strain>
    </source>
</reference>
<name>A0A6M8NF22_9BACT</name>
<protein>
    <submittedName>
        <fullName evidence="1">Uncharacterized protein</fullName>
    </submittedName>
</protein>
<dbReference type="Proteomes" id="UP000290378">
    <property type="component" value="Unassembled WGS sequence"/>
</dbReference>
<proteinExistence type="predicted"/>
<organism evidence="1 2">
    <name type="scientific">Arcobacter cloacae</name>
    <dbReference type="NCBI Taxonomy" id="1054034"/>
    <lineage>
        <taxon>Bacteria</taxon>
        <taxon>Pseudomonadati</taxon>
        <taxon>Campylobacterota</taxon>
        <taxon>Epsilonproteobacteria</taxon>
        <taxon>Campylobacterales</taxon>
        <taxon>Arcobacteraceae</taxon>
        <taxon>Arcobacter</taxon>
    </lineage>
</organism>